<evidence type="ECO:0000256" key="1">
    <source>
        <dbReference type="ARBA" id="ARBA00010208"/>
    </source>
</evidence>
<dbReference type="AlphaFoldDB" id="A0A6A6VT45"/>
<keyword evidence="3" id="KW-0378">Hydrolase</keyword>
<dbReference type="Pfam" id="PF11969">
    <property type="entry name" value="DcpS_C"/>
    <property type="match status" value="1"/>
</dbReference>
<dbReference type="Proteomes" id="UP000799437">
    <property type="component" value="Unassembled WGS sequence"/>
</dbReference>
<dbReference type="SUPFAM" id="SSF54197">
    <property type="entry name" value="HIT-like"/>
    <property type="match status" value="1"/>
</dbReference>
<dbReference type="Gene3D" id="3.30.200.40">
    <property type="entry name" value="Scavenger mRNA decapping enzyme, N-terminal domain"/>
    <property type="match status" value="1"/>
</dbReference>
<dbReference type="FunFam" id="3.30.428.10:FF:000016">
    <property type="entry name" value="Scavenger mRNA decapping enzyme"/>
    <property type="match status" value="1"/>
</dbReference>
<sequence length="330" mass="37386">MKESAPAKAEALIPQFVFERLLNQDQGGRRISLLGKINSEPALLIVERAAFSVEDAHLRNLSSSLSRIQNLGANDIYNWFMASSASASPDTSSQQPQDLKINLIYPCTPKHVQKYSSQEVRVVTETPEIYTKYVRPYAQRMREEGRLNWVFNIIDGMAEQEDVMYRESGTEEGFLLAPDLNWDRKTLTSLHLLCLIERRDIWSIRDLRKSHVPWLKHMRDKLLASTTKLYPAIDADQIKLYFHYQPTYYHLHVHIVHAAFDAGATQSVGKALGLEHVISQLETLDSGVNADGNEASLADVDLTYTLGERSELWEKVFMPLKSGGLPDIGT</sequence>
<dbReference type="Gene3D" id="3.30.428.10">
    <property type="entry name" value="HIT-like"/>
    <property type="match status" value="1"/>
</dbReference>
<dbReference type="GO" id="GO:0000932">
    <property type="term" value="C:P-body"/>
    <property type="evidence" value="ECO:0007669"/>
    <property type="project" value="TreeGrafter"/>
</dbReference>
<dbReference type="EMBL" id="ML996582">
    <property type="protein sequence ID" value="KAF2753848.1"/>
    <property type="molecule type" value="Genomic_DNA"/>
</dbReference>
<organism evidence="3 4">
    <name type="scientific">Pseudovirgaria hyperparasitica</name>
    <dbReference type="NCBI Taxonomy" id="470096"/>
    <lineage>
        <taxon>Eukaryota</taxon>
        <taxon>Fungi</taxon>
        <taxon>Dikarya</taxon>
        <taxon>Ascomycota</taxon>
        <taxon>Pezizomycotina</taxon>
        <taxon>Dothideomycetes</taxon>
        <taxon>Dothideomycetes incertae sedis</taxon>
        <taxon>Acrospermales</taxon>
        <taxon>Acrospermaceae</taxon>
        <taxon>Pseudovirgaria</taxon>
    </lineage>
</organism>
<dbReference type="PANTHER" id="PTHR12978">
    <property type="entry name" value="HISTIDINE TRIAD HIT PROTEIN MEMBER"/>
    <property type="match status" value="1"/>
</dbReference>
<dbReference type="GO" id="GO:0016787">
    <property type="term" value="F:hydrolase activity"/>
    <property type="evidence" value="ECO:0007669"/>
    <property type="project" value="UniProtKB-KW"/>
</dbReference>
<dbReference type="SUPFAM" id="SSF102860">
    <property type="entry name" value="mRNA decapping enzyme DcpS N-terminal domain"/>
    <property type="match status" value="1"/>
</dbReference>
<dbReference type="OrthoDB" id="10264956at2759"/>
<evidence type="ECO:0000256" key="2">
    <source>
        <dbReference type="PIRSR" id="PIRSR028973-1"/>
    </source>
</evidence>
<accession>A0A6A6VT45</accession>
<feature type="active site" description="Nucleophile" evidence="2">
    <location>
        <position position="252"/>
    </location>
</feature>
<comment type="similarity">
    <text evidence="1">Belongs to the HIT family.</text>
</comment>
<gene>
    <name evidence="3" type="ORF">EJ05DRAFT_469465</name>
</gene>
<dbReference type="InterPro" id="IPR011145">
    <property type="entry name" value="Scavenger_mRNA_decap_enz_N"/>
</dbReference>
<reference evidence="3" key="1">
    <citation type="journal article" date="2020" name="Stud. Mycol.">
        <title>101 Dothideomycetes genomes: a test case for predicting lifestyles and emergence of pathogens.</title>
        <authorList>
            <person name="Haridas S."/>
            <person name="Albert R."/>
            <person name="Binder M."/>
            <person name="Bloem J."/>
            <person name="Labutti K."/>
            <person name="Salamov A."/>
            <person name="Andreopoulos B."/>
            <person name="Baker S."/>
            <person name="Barry K."/>
            <person name="Bills G."/>
            <person name="Bluhm B."/>
            <person name="Cannon C."/>
            <person name="Castanera R."/>
            <person name="Culley D."/>
            <person name="Daum C."/>
            <person name="Ezra D."/>
            <person name="Gonzalez J."/>
            <person name="Henrissat B."/>
            <person name="Kuo A."/>
            <person name="Liang C."/>
            <person name="Lipzen A."/>
            <person name="Lutzoni F."/>
            <person name="Magnuson J."/>
            <person name="Mondo S."/>
            <person name="Nolan M."/>
            <person name="Ohm R."/>
            <person name="Pangilinan J."/>
            <person name="Park H.-J."/>
            <person name="Ramirez L."/>
            <person name="Alfaro M."/>
            <person name="Sun H."/>
            <person name="Tritt A."/>
            <person name="Yoshinaga Y."/>
            <person name="Zwiers L.-H."/>
            <person name="Turgeon B."/>
            <person name="Goodwin S."/>
            <person name="Spatafora J."/>
            <person name="Crous P."/>
            <person name="Grigoriev I."/>
        </authorList>
    </citation>
    <scope>NUCLEOTIDE SEQUENCE</scope>
    <source>
        <strain evidence="3">CBS 121739</strain>
    </source>
</reference>
<dbReference type="GO" id="GO:0000340">
    <property type="term" value="F:RNA 7-methylguanosine cap binding"/>
    <property type="evidence" value="ECO:0007669"/>
    <property type="project" value="TreeGrafter"/>
</dbReference>
<proteinExistence type="inferred from homology"/>
<keyword evidence="4" id="KW-1185">Reference proteome</keyword>
<dbReference type="GeneID" id="54483965"/>
<dbReference type="Pfam" id="PF05652">
    <property type="entry name" value="DcpS"/>
    <property type="match status" value="1"/>
</dbReference>
<dbReference type="InterPro" id="IPR036265">
    <property type="entry name" value="HIT-like_sf"/>
</dbReference>
<evidence type="ECO:0000313" key="4">
    <source>
        <dbReference type="Proteomes" id="UP000799437"/>
    </source>
</evidence>
<name>A0A6A6VT45_9PEZI</name>
<dbReference type="InterPro" id="IPR008594">
    <property type="entry name" value="DcpS/DCS2"/>
</dbReference>
<dbReference type="GO" id="GO:0005634">
    <property type="term" value="C:nucleus"/>
    <property type="evidence" value="ECO:0007669"/>
    <property type="project" value="TreeGrafter"/>
</dbReference>
<dbReference type="RefSeq" id="XP_033596299.1">
    <property type="nucleotide sequence ID" value="XM_033742911.1"/>
</dbReference>
<dbReference type="PIRSF" id="PIRSF028973">
    <property type="entry name" value="Scavenger_mRNA_decap_enz"/>
    <property type="match status" value="1"/>
</dbReference>
<dbReference type="PANTHER" id="PTHR12978:SF0">
    <property type="entry name" value="M7GPPPX DIPHOSPHATASE"/>
    <property type="match status" value="1"/>
</dbReference>
<evidence type="ECO:0000313" key="3">
    <source>
        <dbReference type="EMBL" id="KAF2753848.1"/>
    </source>
</evidence>
<protein>
    <submittedName>
        <fullName evidence="3">mRNA decapping hydrolase</fullName>
    </submittedName>
</protein>
<dbReference type="GO" id="GO:0000290">
    <property type="term" value="P:deadenylation-dependent decapping of nuclear-transcribed mRNA"/>
    <property type="evidence" value="ECO:0007669"/>
    <property type="project" value="InterPro"/>
</dbReference>